<dbReference type="EMBL" id="JACJFM010000008">
    <property type="protein sequence ID" value="MBB1486675.1"/>
    <property type="molecule type" value="Genomic_DNA"/>
</dbReference>
<evidence type="ECO:0000259" key="2">
    <source>
        <dbReference type="PROSITE" id="PS51725"/>
    </source>
</evidence>
<evidence type="ECO:0000313" key="4">
    <source>
        <dbReference type="Proteomes" id="UP000565262"/>
    </source>
</evidence>
<comment type="caution">
    <text evidence="3">The sequence shown here is derived from an EMBL/GenBank/DDBJ whole genome shotgun (WGS) entry which is preliminary data.</text>
</comment>
<gene>
    <name evidence="3" type="ORF">H4O21_08650</name>
</gene>
<feature type="domain" description="ABM" evidence="2">
    <location>
        <begin position="32"/>
        <end position="122"/>
    </location>
</feature>
<feature type="region of interest" description="Disordered" evidence="1">
    <location>
        <begin position="126"/>
        <end position="167"/>
    </location>
</feature>
<dbReference type="GO" id="GO:0004497">
    <property type="term" value="F:monooxygenase activity"/>
    <property type="evidence" value="ECO:0007669"/>
    <property type="project" value="UniProtKB-KW"/>
</dbReference>
<dbReference type="Pfam" id="PF03992">
    <property type="entry name" value="ABM"/>
    <property type="match status" value="1"/>
</dbReference>
<keyword evidence="4" id="KW-1185">Reference proteome</keyword>
<keyword evidence="3" id="KW-0503">Monooxygenase</keyword>
<keyword evidence="3" id="KW-0560">Oxidoreductase</keyword>
<dbReference type="Gene3D" id="3.30.70.100">
    <property type="match status" value="1"/>
</dbReference>
<organism evidence="3 4">
    <name type="scientific">Oceanospirillum sediminis</name>
    <dbReference type="NCBI Taxonomy" id="2760088"/>
    <lineage>
        <taxon>Bacteria</taxon>
        <taxon>Pseudomonadati</taxon>
        <taxon>Pseudomonadota</taxon>
        <taxon>Gammaproteobacteria</taxon>
        <taxon>Oceanospirillales</taxon>
        <taxon>Oceanospirillaceae</taxon>
        <taxon>Oceanospirillum</taxon>
    </lineage>
</organism>
<accession>A0A839IN78</accession>
<dbReference type="AlphaFoldDB" id="A0A839IN78"/>
<proteinExistence type="predicted"/>
<feature type="compositionally biased region" description="Polar residues" evidence="1">
    <location>
        <begin position="1"/>
        <end position="26"/>
    </location>
</feature>
<evidence type="ECO:0000313" key="3">
    <source>
        <dbReference type="EMBL" id="MBB1486675.1"/>
    </source>
</evidence>
<dbReference type="InterPro" id="IPR011008">
    <property type="entry name" value="Dimeric_a/b-barrel"/>
</dbReference>
<feature type="compositionally biased region" description="Polar residues" evidence="1">
    <location>
        <begin position="154"/>
        <end position="167"/>
    </location>
</feature>
<dbReference type="PROSITE" id="PS51725">
    <property type="entry name" value="ABM"/>
    <property type="match status" value="1"/>
</dbReference>
<dbReference type="InterPro" id="IPR007138">
    <property type="entry name" value="ABM_dom"/>
</dbReference>
<sequence length="167" mass="18218">MTDLTQNNHPLPLSTQSEQQNRSSVASHPARFDMTARIRLTEGTDAALARAAMAELEQATQYEPGCIMFRILEDTSTPGEFILWESWHGREGLEAHFKADHTLDYLARNMTEVVSITELQALPGEQAAPVGPATDDLISAGTTPTRSAEKRNQATHNATELSAPTSS</sequence>
<evidence type="ECO:0000256" key="1">
    <source>
        <dbReference type="SAM" id="MobiDB-lite"/>
    </source>
</evidence>
<dbReference type="SUPFAM" id="SSF54909">
    <property type="entry name" value="Dimeric alpha+beta barrel"/>
    <property type="match status" value="1"/>
</dbReference>
<name>A0A839IN78_9GAMM</name>
<feature type="region of interest" description="Disordered" evidence="1">
    <location>
        <begin position="1"/>
        <end position="28"/>
    </location>
</feature>
<dbReference type="Proteomes" id="UP000565262">
    <property type="component" value="Unassembled WGS sequence"/>
</dbReference>
<reference evidence="3 4" key="1">
    <citation type="submission" date="2020-08" db="EMBL/GenBank/DDBJ databases">
        <title>Oceanospirillum sp. nov. isolated from marine sediment.</title>
        <authorList>
            <person name="Ji X."/>
        </authorList>
    </citation>
    <scope>NUCLEOTIDE SEQUENCE [LARGE SCALE GENOMIC DNA]</scope>
    <source>
        <strain evidence="3 4">D5</strain>
    </source>
</reference>
<protein>
    <submittedName>
        <fullName evidence="3">Antibiotic biosynthesis monooxygenase</fullName>
    </submittedName>
</protein>
<dbReference type="RefSeq" id="WP_182808453.1">
    <property type="nucleotide sequence ID" value="NZ_JACJFM010000008.1"/>
</dbReference>